<dbReference type="InterPro" id="IPR027065">
    <property type="entry name" value="Lon_Prtase"/>
</dbReference>
<comment type="induction">
    <text evidence="9">By heat shock.</text>
</comment>
<dbReference type="Gene3D" id="1.10.8.60">
    <property type="match status" value="1"/>
</dbReference>
<evidence type="ECO:0000256" key="5">
    <source>
        <dbReference type="ARBA" id="ARBA00022801"/>
    </source>
</evidence>
<keyword evidence="16" id="KW-1185">Reference proteome</keyword>
<dbReference type="NCBIfam" id="NF008053">
    <property type="entry name" value="PRK10787.1"/>
    <property type="match status" value="1"/>
</dbReference>
<dbReference type="InterPro" id="IPR020568">
    <property type="entry name" value="Ribosomal_Su5_D2-typ_SF"/>
</dbReference>
<evidence type="ECO:0000256" key="10">
    <source>
        <dbReference type="PIRNR" id="PIRNR001174"/>
    </source>
</evidence>
<sequence length="774" mass="86947">MATNKEYHVPLLPLRGLMVFPTMVLHLDVGREKSIEALEQAMLGDNIVVLSTQKEVGKDNPTKEDLYEWGTLTKVKQMLKLPNGTVRVLVEGLERAKIEEFIEKDTHWEAKLLTYPDPDEKDAEDEALMRTLLDYFHTYTKLSKKTTIETYHTVSDISEPGRMADIITSHLPINMKEKQSVLETKDVKDRLHKVIRHVNNEKEVLQLEKKIGLRVKRSMERTQKEYYLREQMKAIQKELGDKEGKGGEIQELKERVEKIGMPENVKKTALKEIDRYEKIPSSSAESSVIRNYIDWLLNLPWTEATKDQLDIIRAEEILNEDHFGLEKVKERVLEYLAVQQLTQSLKGPILCLAGPPGVGKTSLARSIAKSLDRKFVRVSLGGVRDESEIRGHRRTYVGAMPGRIIQGMKKAETINPVFLLDEIDKMSNDFRGDPSSALLEVLDPEQNHNFSDHYIEEAYDLSNVMFIATANNLATIPGPLRDRMEIITIAGYTEIEKLNIGKDHLLPRQAKEHGLQKNLLQIRDEALMAIIRYHTREAGVRSLERQIASICRKAAKIIVSGQKKRVVITEKNLVEFLGKPKFRYGQAEVEDQVGVATGLAYTTVGGDTLSIEVSVSPGKGKLMLTGKLGDVMKESAHAAFSFIRSRADELNIDPDFNEKNDIHIHVPEGAVPKDGPSAGITMATALISALTGRPVHKDVGMTGEITLRGRVLPIGGLKEKSLSAHRAGLKKIILPKENEKDLDDIPESVRKDLTFVLVSHLDQVLEHALAGEGK</sequence>
<keyword evidence="3 9" id="KW-0645">Protease</keyword>
<evidence type="ECO:0000256" key="6">
    <source>
        <dbReference type="ARBA" id="ARBA00022825"/>
    </source>
</evidence>
<evidence type="ECO:0000259" key="14">
    <source>
        <dbReference type="PROSITE" id="PS51787"/>
    </source>
</evidence>
<comment type="catalytic activity">
    <reaction evidence="9 10 11">
        <text>Hydrolysis of proteins in presence of ATP.</text>
        <dbReference type="EC" id="3.4.21.53"/>
    </reaction>
</comment>
<accession>A0ABM8YIB6</accession>
<dbReference type="InterPro" id="IPR054594">
    <property type="entry name" value="Lon_lid"/>
</dbReference>
<evidence type="ECO:0000256" key="12">
    <source>
        <dbReference type="RuleBase" id="RU000591"/>
    </source>
</evidence>
<dbReference type="InterPro" id="IPR008269">
    <property type="entry name" value="Lon_proteolytic"/>
</dbReference>
<evidence type="ECO:0000256" key="1">
    <source>
        <dbReference type="ARBA" id="ARBA00004496"/>
    </source>
</evidence>
<comment type="function">
    <text evidence="9">ATP-dependent serine protease that mediates the selective degradation of mutant and abnormal proteins as well as certain short-lived regulatory proteins. Required for cellular homeostasis and for survival from DNA damage and developmental changes induced by stress. Degrades polypeptides processively to yield small peptide fragments that are 5 to 10 amino acids long. Binds to DNA in a double-stranded, site-specific manner.</text>
</comment>
<dbReference type="PROSITE" id="PS01046">
    <property type="entry name" value="LON_SER"/>
    <property type="match status" value="1"/>
</dbReference>
<proteinExistence type="evidence at transcript level"/>
<dbReference type="InterPro" id="IPR027543">
    <property type="entry name" value="Lon_bac"/>
</dbReference>
<keyword evidence="5 9" id="KW-0378">Hydrolase</keyword>
<organism evidence="15 16">
    <name type="scientific">Sutcliffiella rhizosphaerae</name>
    <dbReference type="NCBI Taxonomy" id="2880967"/>
    <lineage>
        <taxon>Bacteria</taxon>
        <taxon>Bacillati</taxon>
        <taxon>Bacillota</taxon>
        <taxon>Bacilli</taxon>
        <taxon>Bacillales</taxon>
        <taxon>Bacillaceae</taxon>
        <taxon>Sutcliffiella</taxon>
    </lineage>
</organism>
<dbReference type="PROSITE" id="PS51786">
    <property type="entry name" value="LON_PROTEOLYTIC"/>
    <property type="match status" value="1"/>
</dbReference>
<dbReference type="InterPro" id="IPR027417">
    <property type="entry name" value="P-loop_NTPase"/>
</dbReference>
<dbReference type="Pfam" id="PF05362">
    <property type="entry name" value="Lon_C"/>
    <property type="match status" value="1"/>
</dbReference>
<dbReference type="InterPro" id="IPR015947">
    <property type="entry name" value="PUA-like_sf"/>
</dbReference>
<evidence type="ECO:0000313" key="16">
    <source>
        <dbReference type="Proteomes" id="UP000789833"/>
    </source>
</evidence>
<dbReference type="Proteomes" id="UP000789833">
    <property type="component" value="Unassembled WGS sequence"/>
</dbReference>
<keyword evidence="8 9" id="KW-0346">Stress response</keyword>
<comment type="subunit">
    <text evidence="9 10">Homohexamer. Organized in a ring with a central cavity.</text>
</comment>
<dbReference type="InterPro" id="IPR003111">
    <property type="entry name" value="Lon_prtase_N"/>
</dbReference>
<reference evidence="15 16" key="1">
    <citation type="submission" date="2021-10" db="EMBL/GenBank/DDBJ databases">
        <authorList>
            <person name="Criscuolo A."/>
        </authorList>
    </citation>
    <scope>NUCLEOTIDE SEQUENCE [LARGE SCALE GENOMIC DNA]</scope>
    <source>
        <strain evidence="16">CIP 111883</strain>
    </source>
</reference>
<comment type="caution">
    <text evidence="15">The sequence shown here is derived from an EMBL/GenBank/DDBJ whole genome shotgun (WGS) entry which is preliminary data.</text>
</comment>
<evidence type="ECO:0000256" key="9">
    <source>
        <dbReference type="HAMAP-Rule" id="MF_01973"/>
    </source>
</evidence>
<evidence type="ECO:0000259" key="13">
    <source>
        <dbReference type="PROSITE" id="PS51786"/>
    </source>
</evidence>
<dbReference type="Gene3D" id="3.40.50.300">
    <property type="entry name" value="P-loop containing nucleotide triphosphate hydrolases"/>
    <property type="match status" value="1"/>
</dbReference>
<evidence type="ECO:0000256" key="11">
    <source>
        <dbReference type="PROSITE-ProRule" id="PRU01122"/>
    </source>
</evidence>
<evidence type="ECO:0000256" key="8">
    <source>
        <dbReference type="ARBA" id="ARBA00023016"/>
    </source>
</evidence>
<dbReference type="CDD" id="cd19500">
    <property type="entry name" value="RecA-like_Lon"/>
    <property type="match status" value="1"/>
</dbReference>
<dbReference type="PRINTS" id="PR00830">
    <property type="entry name" value="ENDOLAPTASE"/>
</dbReference>
<feature type="domain" description="Lon proteolytic" evidence="13">
    <location>
        <begin position="590"/>
        <end position="771"/>
    </location>
</feature>
<dbReference type="HAMAP" id="MF_01973">
    <property type="entry name" value="lon_bact"/>
    <property type="match status" value="1"/>
</dbReference>
<dbReference type="InterPro" id="IPR003959">
    <property type="entry name" value="ATPase_AAA_core"/>
</dbReference>
<feature type="active site" evidence="9 11">
    <location>
        <position position="720"/>
    </location>
</feature>
<dbReference type="NCBIfam" id="TIGR00763">
    <property type="entry name" value="lon"/>
    <property type="match status" value="1"/>
</dbReference>
<dbReference type="RefSeq" id="WP_230499463.1">
    <property type="nucleotide sequence ID" value="NZ_CAKJTJ010000001.1"/>
</dbReference>
<dbReference type="SMART" id="SM00464">
    <property type="entry name" value="LON"/>
    <property type="match status" value="1"/>
</dbReference>
<dbReference type="SUPFAM" id="SSF52540">
    <property type="entry name" value="P-loop containing nucleoside triphosphate hydrolases"/>
    <property type="match status" value="1"/>
</dbReference>
<comment type="subcellular location">
    <subcellularLocation>
        <location evidence="1 9 10">Cytoplasm</location>
    </subcellularLocation>
</comment>
<dbReference type="SMART" id="SM00382">
    <property type="entry name" value="AAA"/>
    <property type="match status" value="1"/>
</dbReference>
<dbReference type="PROSITE" id="PS51787">
    <property type="entry name" value="LON_N"/>
    <property type="match status" value="1"/>
</dbReference>
<protein>
    <recommendedName>
        <fullName evidence="9 10">Lon protease</fullName>
        <ecNumber evidence="9 10">3.4.21.53</ecNumber>
    </recommendedName>
    <alternativeName>
        <fullName evidence="9">ATP-dependent protease La</fullName>
    </alternativeName>
</protein>
<keyword evidence="6 9" id="KW-0720">Serine protease</keyword>
<feature type="active site" evidence="9 11">
    <location>
        <position position="677"/>
    </location>
</feature>
<evidence type="ECO:0000256" key="7">
    <source>
        <dbReference type="ARBA" id="ARBA00022840"/>
    </source>
</evidence>
<dbReference type="Pfam" id="PF22667">
    <property type="entry name" value="Lon_lid"/>
    <property type="match status" value="1"/>
</dbReference>
<comment type="similarity">
    <text evidence="9 10 11 12">Belongs to the peptidase S16 family.</text>
</comment>
<dbReference type="InterPro" id="IPR008268">
    <property type="entry name" value="Peptidase_S16_AS"/>
</dbReference>
<evidence type="ECO:0000256" key="2">
    <source>
        <dbReference type="ARBA" id="ARBA00022490"/>
    </source>
</evidence>
<dbReference type="InterPro" id="IPR046336">
    <property type="entry name" value="Lon_prtase_N_sf"/>
</dbReference>
<dbReference type="Gene3D" id="3.30.230.10">
    <property type="match status" value="1"/>
</dbReference>
<dbReference type="GO" id="GO:0004252">
    <property type="term" value="F:serine-type endopeptidase activity"/>
    <property type="evidence" value="ECO:0007669"/>
    <property type="project" value="UniProtKB-EC"/>
</dbReference>
<dbReference type="SUPFAM" id="SSF54211">
    <property type="entry name" value="Ribosomal protein S5 domain 2-like"/>
    <property type="match status" value="1"/>
</dbReference>
<dbReference type="Pfam" id="PF00004">
    <property type="entry name" value="AAA"/>
    <property type="match status" value="1"/>
</dbReference>
<dbReference type="SUPFAM" id="SSF88697">
    <property type="entry name" value="PUA domain-like"/>
    <property type="match status" value="1"/>
</dbReference>
<keyword evidence="7 9" id="KW-0067">ATP-binding</keyword>
<keyword evidence="4 9" id="KW-0547">Nucleotide-binding</keyword>
<dbReference type="Gene3D" id="1.20.58.1480">
    <property type="match status" value="1"/>
</dbReference>
<dbReference type="InterPro" id="IPR003593">
    <property type="entry name" value="AAA+_ATPase"/>
</dbReference>
<dbReference type="Gene3D" id="2.30.130.40">
    <property type="entry name" value="LON domain-like"/>
    <property type="match status" value="1"/>
</dbReference>
<dbReference type="Pfam" id="PF02190">
    <property type="entry name" value="LON_substr_bdg"/>
    <property type="match status" value="1"/>
</dbReference>
<gene>
    <name evidence="15" type="primary">lon1</name>
    <name evidence="9" type="synonym">lon</name>
    <name evidence="15" type="ORF">BACCIP111883_00303</name>
</gene>
<dbReference type="InterPro" id="IPR014721">
    <property type="entry name" value="Ribsml_uS5_D2-typ_fold_subgr"/>
</dbReference>
<dbReference type="EMBL" id="CAKJTJ010000001">
    <property type="protein sequence ID" value="CAG9619536.1"/>
    <property type="molecule type" value="Genomic_DNA"/>
</dbReference>
<dbReference type="GO" id="GO:0006508">
    <property type="term" value="P:proteolysis"/>
    <property type="evidence" value="ECO:0007669"/>
    <property type="project" value="UniProtKB-KW"/>
</dbReference>
<dbReference type="PIRSF" id="PIRSF001174">
    <property type="entry name" value="Lon_proteas"/>
    <property type="match status" value="1"/>
</dbReference>
<evidence type="ECO:0000313" key="15">
    <source>
        <dbReference type="EMBL" id="CAG9619536.1"/>
    </source>
</evidence>
<evidence type="ECO:0000256" key="3">
    <source>
        <dbReference type="ARBA" id="ARBA00022670"/>
    </source>
</evidence>
<dbReference type="PANTHER" id="PTHR10046">
    <property type="entry name" value="ATP DEPENDENT LON PROTEASE FAMILY MEMBER"/>
    <property type="match status" value="1"/>
</dbReference>
<dbReference type="EC" id="3.4.21.53" evidence="9 10"/>
<dbReference type="Gene3D" id="1.20.5.5270">
    <property type="match status" value="1"/>
</dbReference>
<feature type="domain" description="Lon N-terminal" evidence="14">
    <location>
        <begin position="9"/>
        <end position="202"/>
    </location>
</feature>
<evidence type="ECO:0000256" key="4">
    <source>
        <dbReference type="ARBA" id="ARBA00022741"/>
    </source>
</evidence>
<keyword evidence="2 9" id="KW-0963">Cytoplasm</keyword>
<name>A0ABM8YIB6_9BACI</name>
<feature type="binding site" evidence="9">
    <location>
        <begin position="354"/>
        <end position="361"/>
    </location>
    <ligand>
        <name>ATP</name>
        <dbReference type="ChEBI" id="CHEBI:30616"/>
    </ligand>
</feature>
<dbReference type="InterPro" id="IPR004815">
    <property type="entry name" value="Lon_bac/euk-typ"/>
</dbReference>